<dbReference type="NCBIfam" id="TIGR04056">
    <property type="entry name" value="OMP_RagA_SusC"/>
    <property type="match status" value="1"/>
</dbReference>
<dbReference type="PROSITE" id="PS52016">
    <property type="entry name" value="TONB_DEPENDENT_REC_3"/>
    <property type="match status" value="1"/>
</dbReference>
<dbReference type="InterPro" id="IPR023996">
    <property type="entry name" value="TonB-dep_OMP_SusC/RagA"/>
</dbReference>
<dbReference type="EMBL" id="NPJF01000052">
    <property type="protein sequence ID" value="OYP53864.1"/>
    <property type="molecule type" value="Genomic_DNA"/>
</dbReference>
<name>A0ABX4EGU8_SEGBR</name>
<feature type="domain" description="TonB-dependent receptor plug" evidence="11">
    <location>
        <begin position="114"/>
        <end position="220"/>
    </location>
</feature>
<evidence type="ECO:0000256" key="7">
    <source>
        <dbReference type="ARBA" id="ARBA00023237"/>
    </source>
</evidence>
<evidence type="ECO:0000259" key="10">
    <source>
        <dbReference type="Pfam" id="PF00593"/>
    </source>
</evidence>
<dbReference type="Gene3D" id="2.60.40.1120">
    <property type="entry name" value="Carboxypeptidase-like, regulatory domain"/>
    <property type="match status" value="1"/>
</dbReference>
<keyword evidence="2 8" id="KW-0813">Transport</keyword>
<proteinExistence type="inferred from homology"/>
<dbReference type="Gene3D" id="2.40.170.20">
    <property type="entry name" value="TonB-dependent receptor, beta-barrel domain"/>
    <property type="match status" value="1"/>
</dbReference>
<evidence type="ECO:0000313" key="12">
    <source>
        <dbReference type="EMBL" id="OYP53864.1"/>
    </source>
</evidence>
<keyword evidence="3 8" id="KW-1134">Transmembrane beta strand</keyword>
<dbReference type="InterPro" id="IPR039426">
    <property type="entry name" value="TonB-dep_rcpt-like"/>
</dbReference>
<sequence>MEHLINRIMLSTALSTACICAQAQNTNVSGTVIDNYGEAIIGATVMEKGTTNGTVTDMDGKFHLTTKPGATLVITYIGMKTQELPAVANMQIKMSENSNDLNEVVVTGYTTQRKADLTGAVSVVKTDAVKTSPDADPMKALQGRVAGMTITDTGSPAGTATVRIRGIGSFNSSLDPLYIVDGVPMTTGMNTLNANDIESMQVLKDAASASIYGSRAANGVIIITTKQGQKGQKVKVDFTANVTAQFYTNQSKMKLLDTKGYATAMAQAALNDGMDPVAYASNYGLNLNAPQGIGIQVWNPATNAYENYTVNGRYNGFINAKQTMAFSDTDWVDVISRTGFSRNYSISVSGATDKSTSMVSVSYKKNDGILKYTDFSSIQVRMNNSYKINNIVKVGENFTVSYNKQVDSAPMENALKMSPTVPVYEKDGVTFAGPVGGMSDRQNPMRELYHNKDNHLDFWHLFGNAYLDITPIKGLLFRSNFGVDFTTSFINALTHTFASDIVNNNIARTDLGQTNNTNYTWSNTLNYNFDLKKVHHFNVLLGSEINKQSYIDFHALSEEYALESPEYMWPNAATGTTRNTGAMVGYRLASFFGKVDYNYNDLILASFTLRHDGSSRFGKNNRWGNFPAASLGFRISQLLKKNWLDDLKLRLSWGKTGNQGIDNNAHYGLYVADYGLDRTTSTAYDLNLAGSGTFPSGYRATQTANENLMWETTTQYNMGLDYALFGNSLYGTVDFYIKNITDMLINPGYLAAKGEGGNQWQNGPSLRDWGMEFTVGYRKTFANGLGLDLNGNLDFFRNYVTSLPETTTGSYAHTSKENLVQAKKPYGSMVGYVANGLFQNREEVYASGQPNARVGGIKYADLDGDGRITETDQTWILNPVPAFSYGLNIALTYKNFDFSMFWQGVVDQDVYNNQKFQTDFWSITDAGSNKGNRMLNAWTTANTGSSIPALTTNNTADEGRVSTYYVENGSYLKLRTLQIGYNLPVKFISKLKMSSVRAYLSGQNLLTIKSNSLTCSDPENPNWSYPLATSVSFGLQVGF</sequence>
<evidence type="ECO:0000256" key="1">
    <source>
        <dbReference type="ARBA" id="ARBA00004571"/>
    </source>
</evidence>
<dbReference type="PROSITE" id="PS51257">
    <property type="entry name" value="PROKAR_LIPOPROTEIN"/>
    <property type="match status" value="1"/>
</dbReference>
<gene>
    <name evidence="12" type="ORF">CIK91_11165</name>
</gene>
<dbReference type="Pfam" id="PF13715">
    <property type="entry name" value="CarbopepD_reg_2"/>
    <property type="match status" value="1"/>
</dbReference>
<comment type="subcellular location">
    <subcellularLocation>
        <location evidence="1 8">Cell outer membrane</location>
        <topology evidence="1 8">Multi-pass membrane protein</topology>
    </subcellularLocation>
</comment>
<evidence type="ECO:0000259" key="11">
    <source>
        <dbReference type="Pfam" id="PF07715"/>
    </source>
</evidence>
<dbReference type="InterPro" id="IPR036942">
    <property type="entry name" value="Beta-barrel_TonB_sf"/>
</dbReference>
<comment type="caution">
    <text evidence="12">The sequence shown here is derived from an EMBL/GenBank/DDBJ whole genome shotgun (WGS) entry which is preliminary data.</text>
</comment>
<dbReference type="Pfam" id="PF07715">
    <property type="entry name" value="Plug"/>
    <property type="match status" value="1"/>
</dbReference>
<protein>
    <submittedName>
        <fullName evidence="12">SusC/RagA family TonB-linked outer membrane protein</fullName>
    </submittedName>
</protein>
<accession>A0ABX4EGU8</accession>
<dbReference type="InterPro" id="IPR008969">
    <property type="entry name" value="CarboxyPept-like_regulatory"/>
</dbReference>
<dbReference type="NCBIfam" id="TIGR04057">
    <property type="entry name" value="SusC_RagA_signa"/>
    <property type="match status" value="1"/>
</dbReference>
<feature type="domain" description="TonB-dependent receptor-like beta-barrel" evidence="10">
    <location>
        <begin position="448"/>
        <end position="984"/>
    </location>
</feature>
<comment type="similarity">
    <text evidence="8 9">Belongs to the TonB-dependent receptor family.</text>
</comment>
<dbReference type="InterPro" id="IPR000531">
    <property type="entry name" value="Beta-barrel_TonB"/>
</dbReference>
<evidence type="ECO:0000256" key="8">
    <source>
        <dbReference type="PROSITE-ProRule" id="PRU01360"/>
    </source>
</evidence>
<organism evidence="12 13">
    <name type="scientific">Segatella bryantii</name>
    <name type="common">Prevotella bryantii</name>
    <dbReference type="NCBI Taxonomy" id="77095"/>
    <lineage>
        <taxon>Bacteria</taxon>
        <taxon>Pseudomonadati</taxon>
        <taxon>Bacteroidota</taxon>
        <taxon>Bacteroidia</taxon>
        <taxon>Bacteroidales</taxon>
        <taxon>Prevotellaceae</taxon>
        <taxon>Segatella</taxon>
    </lineage>
</organism>
<dbReference type="Pfam" id="PF00593">
    <property type="entry name" value="TonB_dep_Rec_b-barrel"/>
    <property type="match status" value="1"/>
</dbReference>
<evidence type="ECO:0000256" key="4">
    <source>
        <dbReference type="ARBA" id="ARBA00022692"/>
    </source>
</evidence>
<dbReference type="RefSeq" id="WP_094448906.1">
    <property type="nucleotide sequence ID" value="NZ_CP091802.1"/>
</dbReference>
<evidence type="ECO:0000256" key="3">
    <source>
        <dbReference type="ARBA" id="ARBA00022452"/>
    </source>
</evidence>
<evidence type="ECO:0000256" key="5">
    <source>
        <dbReference type="ARBA" id="ARBA00023077"/>
    </source>
</evidence>
<keyword evidence="4 8" id="KW-0812">Transmembrane</keyword>
<dbReference type="Gene3D" id="2.170.130.10">
    <property type="entry name" value="TonB-dependent receptor, plug domain"/>
    <property type="match status" value="1"/>
</dbReference>
<evidence type="ECO:0000256" key="9">
    <source>
        <dbReference type="RuleBase" id="RU003357"/>
    </source>
</evidence>
<dbReference type="SUPFAM" id="SSF56935">
    <property type="entry name" value="Porins"/>
    <property type="match status" value="1"/>
</dbReference>
<keyword evidence="6 8" id="KW-0472">Membrane</keyword>
<dbReference type="Proteomes" id="UP000216189">
    <property type="component" value="Unassembled WGS sequence"/>
</dbReference>
<dbReference type="InterPro" id="IPR023997">
    <property type="entry name" value="TonB-dep_OMP_SusC/RagA_CS"/>
</dbReference>
<evidence type="ECO:0000313" key="13">
    <source>
        <dbReference type="Proteomes" id="UP000216189"/>
    </source>
</evidence>
<evidence type="ECO:0000256" key="2">
    <source>
        <dbReference type="ARBA" id="ARBA00022448"/>
    </source>
</evidence>
<dbReference type="InterPro" id="IPR012910">
    <property type="entry name" value="Plug_dom"/>
</dbReference>
<keyword evidence="7 8" id="KW-0998">Cell outer membrane</keyword>
<keyword evidence="13" id="KW-1185">Reference proteome</keyword>
<keyword evidence="5 9" id="KW-0798">TonB box</keyword>
<evidence type="ECO:0000256" key="6">
    <source>
        <dbReference type="ARBA" id="ARBA00023136"/>
    </source>
</evidence>
<dbReference type="InterPro" id="IPR037066">
    <property type="entry name" value="Plug_dom_sf"/>
</dbReference>
<reference evidence="12 13" key="1">
    <citation type="submission" date="2017-08" db="EMBL/GenBank/DDBJ databases">
        <title>Comparative genomics of non-oral Prevotella species.</title>
        <authorList>
            <person name="Accetto T."/>
            <person name="Nograsek B."/>
            <person name="Avgustin G."/>
        </authorList>
    </citation>
    <scope>NUCLEOTIDE SEQUENCE [LARGE SCALE GENOMIC DNA]</scope>
    <source>
        <strain evidence="12 13">TC1-1</strain>
    </source>
</reference>
<dbReference type="SUPFAM" id="SSF49464">
    <property type="entry name" value="Carboxypeptidase regulatory domain-like"/>
    <property type="match status" value="1"/>
</dbReference>